<feature type="domain" description="Solute-binding protein family 3/N-terminal" evidence="2">
    <location>
        <begin position="24"/>
        <end position="250"/>
    </location>
</feature>
<gene>
    <name evidence="3" type="ORF">MGWOODY_Tha1397</name>
</gene>
<dbReference type="PANTHER" id="PTHR35936:SF19">
    <property type="entry name" value="AMINO-ACID-BINDING PROTEIN YXEM-RELATED"/>
    <property type="match status" value="1"/>
</dbReference>
<evidence type="ECO:0000313" key="3">
    <source>
        <dbReference type="EMBL" id="CUS42115.1"/>
    </source>
</evidence>
<dbReference type="SMART" id="SM00062">
    <property type="entry name" value="PBPb"/>
    <property type="match status" value="1"/>
</dbReference>
<dbReference type="PANTHER" id="PTHR35936">
    <property type="entry name" value="MEMBRANE-BOUND LYTIC MUREIN TRANSGLYCOSYLASE F"/>
    <property type="match status" value="1"/>
</dbReference>
<evidence type="ECO:0000256" key="1">
    <source>
        <dbReference type="ARBA" id="ARBA00022729"/>
    </source>
</evidence>
<reference evidence="3" key="1">
    <citation type="submission" date="2015-10" db="EMBL/GenBank/DDBJ databases">
        <authorList>
            <person name="Gilbert D.G."/>
        </authorList>
    </citation>
    <scope>NUCLEOTIDE SEQUENCE</scope>
</reference>
<protein>
    <submittedName>
        <fullName evidence="3">ABC-type amino acid transport/signal transduction systems, periplasmic component/domain</fullName>
    </submittedName>
</protein>
<accession>A0A160TCB1</accession>
<dbReference type="Gene3D" id="3.40.190.10">
    <property type="entry name" value="Periplasmic binding protein-like II"/>
    <property type="match status" value="2"/>
</dbReference>
<dbReference type="EMBL" id="CZQC01000061">
    <property type="protein sequence ID" value="CUS42115.1"/>
    <property type="molecule type" value="Genomic_DNA"/>
</dbReference>
<evidence type="ECO:0000259" key="2">
    <source>
        <dbReference type="SMART" id="SM00062"/>
    </source>
</evidence>
<dbReference type="InterPro" id="IPR001638">
    <property type="entry name" value="Solute-binding_3/MltF_N"/>
</dbReference>
<keyword evidence="1" id="KW-0732">Signal</keyword>
<dbReference type="SUPFAM" id="SSF53850">
    <property type="entry name" value="Periplasmic binding protein-like II"/>
    <property type="match status" value="1"/>
</dbReference>
<sequence>MRIPVSFIATLAALFLYPAQADVVVHVGTSLSIPPYVIPHNNSGITLDLTSEALAASGLDSDVHYSSNAENVDDFNLGKLNALLVTQPQLTPKAFFSSEPVMIFHNVIITLKDAGYNIEKVSDLSDLRIGAFSLAKQLLPKPFAITADLAPSYIEYTQQIEQVEALYNGDCDAIIMDRLIFLYYLSKLRHRNPPDMRYQASYTAVELFEPSEYFMAFSNEDYRNAFDEGMATLRSNGRYENIINSYEQTLSRYLIQ</sequence>
<name>A0A160TCB1_9ZZZZ</name>
<organism evidence="3">
    <name type="scientific">hydrothermal vent metagenome</name>
    <dbReference type="NCBI Taxonomy" id="652676"/>
    <lineage>
        <taxon>unclassified sequences</taxon>
        <taxon>metagenomes</taxon>
        <taxon>ecological metagenomes</taxon>
    </lineage>
</organism>
<dbReference type="AlphaFoldDB" id="A0A160TCB1"/>
<proteinExistence type="predicted"/>